<comment type="function">
    <text evidence="5">Binds to 23S rRNA.</text>
</comment>
<dbReference type="PANTHER" id="PTHR11620">
    <property type="entry name" value="60S RIBOSOMAL PROTEIN L23A"/>
    <property type="match status" value="1"/>
</dbReference>
<accession>A0A097KJG2</accession>
<dbReference type="EMBL" id="KM462860">
    <property type="protein sequence ID" value="AIT93354.1"/>
    <property type="molecule type" value="Genomic_DNA"/>
</dbReference>
<evidence type="ECO:0000256" key="4">
    <source>
        <dbReference type="ARBA" id="ARBA00035287"/>
    </source>
</evidence>
<dbReference type="RefSeq" id="YP_009104801.1">
    <property type="nucleotide sequence ID" value="NC_025524.1"/>
</dbReference>
<name>A0A097KJG2_9CHLO</name>
<dbReference type="GO" id="GO:1990904">
    <property type="term" value="C:ribonucleoprotein complex"/>
    <property type="evidence" value="ECO:0007669"/>
    <property type="project" value="UniProtKB-KW"/>
</dbReference>
<evidence type="ECO:0000256" key="1">
    <source>
        <dbReference type="ARBA" id="ARBA00006700"/>
    </source>
</evidence>
<evidence type="ECO:0000256" key="2">
    <source>
        <dbReference type="ARBA" id="ARBA00022980"/>
    </source>
</evidence>
<comment type="subcellular location">
    <subcellularLocation>
        <location evidence="5">Plastid</location>
        <location evidence="5">Chloroplast</location>
    </subcellularLocation>
</comment>
<dbReference type="GO" id="GO:0019843">
    <property type="term" value="F:rRNA binding"/>
    <property type="evidence" value="ECO:0007669"/>
    <property type="project" value="UniProtKB-UniRule"/>
</dbReference>
<comment type="subunit">
    <text evidence="5">Part of the 50S ribosomal subunit.</text>
</comment>
<sequence length="92" mass="10546">MIELIKNPTTTAKTDRLVNQNNQYTFDVDPKLTKPQIKALISKLFKVTVISVNTHRPPRQKRRLGPTQGNRKIFKRAIVTVLPGENLLDVRL</sequence>
<evidence type="ECO:0000256" key="5">
    <source>
        <dbReference type="HAMAP-Rule" id="MF_01369"/>
    </source>
</evidence>
<gene>
    <name evidence="5 6" type="primary">rpl23</name>
</gene>
<dbReference type="Gene3D" id="3.30.70.330">
    <property type="match status" value="1"/>
</dbReference>
<evidence type="ECO:0000313" key="6">
    <source>
        <dbReference type="EMBL" id="AIT93354.1"/>
    </source>
</evidence>
<dbReference type="Pfam" id="PF00276">
    <property type="entry name" value="Ribosomal_L23"/>
    <property type="match status" value="1"/>
</dbReference>
<dbReference type="HAMAP" id="MF_01369_B">
    <property type="entry name" value="Ribosomal_uL23_B"/>
    <property type="match status" value="1"/>
</dbReference>
<comment type="similarity">
    <text evidence="1 5">Belongs to the universal ribosomal protein uL23 family.</text>
</comment>
<keyword evidence="2 5" id="KW-0689">Ribosomal protein</keyword>
<dbReference type="SUPFAM" id="SSF54189">
    <property type="entry name" value="Ribosomal proteins S24e, L23 and L15e"/>
    <property type="match status" value="1"/>
</dbReference>
<dbReference type="GO" id="GO:0003735">
    <property type="term" value="F:structural constituent of ribosome"/>
    <property type="evidence" value="ECO:0007669"/>
    <property type="project" value="InterPro"/>
</dbReference>
<reference evidence="6" key="1">
    <citation type="journal article" date="2014" name="BMC Evol. Biol.">
        <title>Chloroplast phylogenomic analysis resolves deep-level relationships within the green algal class Trebouxiophyceae.</title>
        <authorList>
            <person name="Lemieux C."/>
            <person name="Otis C."/>
            <person name="Turmel M."/>
        </authorList>
    </citation>
    <scope>NUCLEOTIDE SEQUENCE</scope>
</reference>
<keyword evidence="6" id="KW-0934">Plastid</keyword>
<evidence type="ECO:0000256" key="3">
    <source>
        <dbReference type="ARBA" id="ARBA00023274"/>
    </source>
</evidence>
<dbReference type="AlphaFoldDB" id="A0A097KJG2"/>
<dbReference type="GO" id="GO:0005840">
    <property type="term" value="C:ribosome"/>
    <property type="evidence" value="ECO:0007669"/>
    <property type="project" value="UniProtKB-KW"/>
</dbReference>
<organism evidence="6">
    <name type="scientific">Symbiochloris handae</name>
    <dbReference type="NCBI Taxonomy" id="1853882"/>
    <lineage>
        <taxon>Eukaryota</taxon>
        <taxon>Viridiplantae</taxon>
        <taxon>Chlorophyta</taxon>
        <taxon>core chlorophytes</taxon>
        <taxon>Trebouxiophyceae</taxon>
        <taxon>Trebouxiales</taxon>
        <taxon>Trebouxiaceae</taxon>
        <taxon>Symbiochloris</taxon>
    </lineage>
</organism>
<proteinExistence type="inferred from homology"/>
<dbReference type="GO" id="GO:0009507">
    <property type="term" value="C:chloroplast"/>
    <property type="evidence" value="ECO:0007669"/>
    <property type="project" value="UniProtKB-SubCell"/>
</dbReference>
<dbReference type="InterPro" id="IPR013025">
    <property type="entry name" value="Ribosomal_uL23-like"/>
</dbReference>
<dbReference type="GeneID" id="31078282"/>
<keyword evidence="6" id="KW-0150">Chloroplast</keyword>
<geneLocation type="chloroplast" evidence="6"/>
<keyword evidence="3 5" id="KW-0687">Ribonucleoprotein</keyword>
<keyword evidence="5" id="KW-0699">rRNA-binding</keyword>
<dbReference type="InterPro" id="IPR012677">
    <property type="entry name" value="Nucleotide-bd_a/b_plait_sf"/>
</dbReference>
<protein>
    <recommendedName>
        <fullName evidence="4 5">Large ribosomal subunit protein uL23c</fullName>
    </recommendedName>
</protein>
<dbReference type="InterPro" id="IPR012678">
    <property type="entry name" value="Ribosomal_uL23/eL15/eS24_sf"/>
</dbReference>
<keyword evidence="5" id="KW-0694">RNA-binding</keyword>
<dbReference type="GO" id="GO:0006412">
    <property type="term" value="P:translation"/>
    <property type="evidence" value="ECO:0007669"/>
    <property type="project" value="UniProtKB-UniRule"/>
</dbReference>